<dbReference type="Proteomes" id="UP000239290">
    <property type="component" value="Unassembled WGS sequence"/>
</dbReference>
<dbReference type="SUPFAM" id="SSF50249">
    <property type="entry name" value="Nucleic acid-binding proteins"/>
    <property type="match status" value="1"/>
</dbReference>
<gene>
    <name evidence="4" type="ORF">C5613_40325</name>
</gene>
<dbReference type="InterPro" id="IPR052513">
    <property type="entry name" value="Thioester_dehydratase-like"/>
</dbReference>
<sequence>MTTTVALTVPRPGPVTTTVTEPYWKCAADGELWIQQCEACGRCQHYPAGMCRGCWSENLDWIRAAGTGTVWTFTVVSKPGHPAWEQDTPYVLALVELDEGPRMMTNIIDCDPATVHVGLRVQLAPHTPGSEQPPLQFHPDTPLPRS</sequence>
<evidence type="ECO:0000256" key="1">
    <source>
        <dbReference type="SAM" id="MobiDB-lite"/>
    </source>
</evidence>
<evidence type="ECO:0000259" key="2">
    <source>
        <dbReference type="Pfam" id="PF01796"/>
    </source>
</evidence>
<feature type="domain" description="ChsH2 rubredoxin-like zinc ribbon" evidence="3">
    <location>
        <begin position="24"/>
        <end position="60"/>
    </location>
</feature>
<organism evidence="4 5">
    <name type="scientific">Rhodococcus opacus</name>
    <name type="common">Nocardia opaca</name>
    <dbReference type="NCBI Taxonomy" id="37919"/>
    <lineage>
        <taxon>Bacteria</taxon>
        <taxon>Bacillati</taxon>
        <taxon>Actinomycetota</taxon>
        <taxon>Actinomycetes</taxon>
        <taxon>Mycobacteriales</taxon>
        <taxon>Nocardiaceae</taxon>
        <taxon>Rhodococcus</taxon>
    </lineage>
</organism>
<accession>A0A2S8IIN3</accession>
<dbReference type="PANTHER" id="PTHR34075">
    <property type="entry name" value="BLR3430 PROTEIN"/>
    <property type="match status" value="1"/>
</dbReference>
<protein>
    <recommendedName>
        <fullName evidence="6">DNA-binding protein</fullName>
    </recommendedName>
</protein>
<feature type="region of interest" description="Disordered" evidence="1">
    <location>
        <begin position="125"/>
        <end position="146"/>
    </location>
</feature>
<feature type="domain" description="ChsH2 C-terminal OB-fold" evidence="2">
    <location>
        <begin position="61"/>
        <end position="123"/>
    </location>
</feature>
<evidence type="ECO:0000313" key="4">
    <source>
        <dbReference type="EMBL" id="PQP14637.1"/>
    </source>
</evidence>
<dbReference type="Pfam" id="PF01796">
    <property type="entry name" value="OB_ChsH2_C"/>
    <property type="match status" value="1"/>
</dbReference>
<name>A0A2S8IIN3_RHOOP</name>
<reference evidence="5" key="1">
    <citation type="submission" date="2018-02" db="EMBL/GenBank/DDBJ databases">
        <title>Draft genome sequencing of Rhodococcus opacus KU647198.</title>
        <authorList>
            <person name="Zheng B.-X."/>
        </authorList>
    </citation>
    <scope>NUCLEOTIDE SEQUENCE [LARGE SCALE GENOMIC DNA]</scope>
    <source>
        <strain evidence="5">04-OD7</strain>
    </source>
</reference>
<evidence type="ECO:0008006" key="6">
    <source>
        <dbReference type="Google" id="ProtNLM"/>
    </source>
</evidence>
<dbReference type="Pfam" id="PF12172">
    <property type="entry name" value="zf-ChsH2"/>
    <property type="match status" value="1"/>
</dbReference>
<dbReference type="InterPro" id="IPR002878">
    <property type="entry name" value="ChsH2_C"/>
</dbReference>
<evidence type="ECO:0000259" key="3">
    <source>
        <dbReference type="Pfam" id="PF12172"/>
    </source>
</evidence>
<dbReference type="InterPro" id="IPR022002">
    <property type="entry name" value="ChsH2_Znr"/>
</dbReference>
<dbReference type="Gene3D" id="6.10.30.10">
    <property type="match status" value="1"/>
</dbReference>
<dbReference type="EMBL" id="PUIO01000085">
    <property type="protein sequence ID" value="PQP14637.1"/>
    <property type="molecule type" value="Genomic_DNA"/>
</dbReference>
<dbReference type="RefSeq" id="WP_105423280.1">
    <property type="nucleotide sequence ID" value="NZ_PUIO01000085.1"/>
</dbReference>
<dbReference type="InterPro" id="IPR012340">
    <property type="entry name" value="NA-bd_OB-fold"/>
</dbReference>
<proteinExistence type="predicted"/>
<dbReference type="PANTHER" id="PTHR34075:SF5">
    <property type="entry name" value="BLR3430 PROTEIN"/>
    <property type="match status" value="1"/>
</dbReference>
<evidence type="ECO:0000313" key="5">
    <source>
        <dbReference type="Proteomes" id="UP000239290"/>
    </source>
</evidence>
<comment type="caution">
    <text evidence="4">The sequence shown here is derived from an EMBL/GenBank/DDBJ whole genome shotgun (WGS) entry which is preliminary data.</text>
</comment>
<dbReference type="AlphaFoldDB" id="A0A2S8IIN3"/>